<dbReference type="STRING" id="479433.Caci_8534"/>
<dbReference type="Gene3D" id="1.10.357.10">
    <property type="entry name" value="Tetracycline Repressor, domain 2"/>
    <property type="match status" value="1"/>
</dbReference>
<sequence length="206" mass="23098" precursor="true">MTDQAHHPRQRRHGEELEAALLEAAWQELVETGFTKLTMESIATRAKTGVAVLYRRWPNKDDMILAAIRHYGTTHPVAVPDTGNLRDDMVAFLTGVSVSRVSFAAIISATFAGLRDSTGMTPAELRERVMSNASRWSEQLLARAQDRGEIDLDAIPPAVLSMPFDLIRHEMLMTYKPIAPERVIEIVDDLFMPLVTINRRKNECAS</sequence>
<accession>C7PYN5</accession>
<evidence type="ECO:0000313" key="7">
    <source>
        <dbReference type="Proteomes" id="UP000000851"/>
    </source>
</evidence>
<evidence type="ECO:0000256" key="2">
    <source>
        <dbReference type="ARBA" id="ARBA00023125"/>
    </source>
</evidence>
<organism evidence="6 7">
    <name type="scientific">Catenulispora acidiphila (strain DSM 44928 / JCM 14897 / NBRC 102108 / NRRL B-24433 / ID139908)</name>
    <dbReference type="NCBI Taxonomy" id="479433"/>
    <lineage>
        <taxon>Bacteria</taxon>
        <taxon>Bacillati</taxon>
        <taxon>Actinomycetota</taxon>
        <taxon>Actinomycetes</taxon>
        <taxon>Catenulisporales</taxon>
        <taxon>Catenulisporaceae</taxon>
        <taxon>Catenulispora</taxon>
    </lineage>
</organism>
<proteinExistence type="predicted"/>
<dbReference type="Gene3D" id="1.10.10.60">
    <property type="entry name" value="Homeodomain-like"/>
    <property type="match status" value="1"/>
</dbReference>
<dbReference type="InterPro" id="IPR050109">
    <property type="entry name" value="HTH-type_TetR-like_transc_reg"/>
</dbReference>
<evidence type="ECO:0000256" key="1">
    <source>
        <dbReference type="ARBA" id="ARBA00023015"/>
    </source>
</evidence>
<dbReference type="HOGENOM" id="CLU_069356_25_3_11"/>
<dbReference type="SUPFAM" id="SSF46689">
    <property type="entry name" value="Homeodomain-like"/>
    <property type="match status" value="1"/>
</dbReference>
<gene>
    <name evidence="6" type="ordered locus">Caci_8534</name>
</gene>
<name>C7PYN5_CATAD</name>
<feature type="DNA-binding region" description="H-T-H motif" evidence="4">
    <location>
        <begin position="38"/>
        <end position="57"/>
    </location>
</feature>
<dbReference type="PANTHER" id="PTHR30055">
    <property type="entry name" value="HTH-TYPE TRANSCRIPTIONAL REGULATOR RUTR"/>
    <property type="match status" value="1"/>
</dbReference>
<dbReference type="InterPro" id="IPR009057">
    <property type="entry name" value="Homeodomain-like_sf"/>
</dbReference>
<reference evidence="6 7" key="1">
    <citation type="journal article" date="2009" name="Stand. Genomic Sci.">
        <title>Complete genome sequence of Catenulispora acidiphila type strain (ID 139908).</title>
        <authorList>
            <person name="Copeland A."/>
            <person name="Lapidus A."/>
            <person name="Glavina Del Rio T."/>
            <person name="Nolan M."/>
            <person name="Lucas S."/>
            <person name="Chen F."/>
            <person name="Tice H."/>
            <person name="Cheng J.F."/>
            <person name="Bruce D."/>
            <person name="Goodwin L."/>
            <person name="Pitluck S."/>
            <person name="Mikhailova N."/>
            <person name="Pati A."/>
            <person name="Ivanova N."/>
            <person name="Mavromatis K."/>
            <person name="Chen A."/>
            <person name="Palaniappan K."/>
            <person name="Chain P."/>
            <person name="Land M."/>
            <person name="Hauser L."/>
            <person name="Chang Y.J."/>
            <person name="Jeffries C.D."/>
            <person name="Chertkov O."/>
            <person name="Brettin T."/>
            <person name="Detter J.C."/>
            <person name="Han C."/>
            <person name="Ali Z."/>
            <person name="Tindall B.J."/>
            <person name="Goker M."/>
            <person name="Bristow J."/>
            <person name="Eisen J.A."/>
            <person name="Markowitz V."/>
            <person name="Hugenholtz P."/>
            <person name="Kyrpides N.C."/>
            <person name="Klenk H.P."/>
        </authorList>
    </citation>
    <scope>NUCLEOTIDE SEQUENCE [LARGE SCALE GENOMIC DNA]</scope>
    <source>
        <strain evidence="7">DSM 44928 / JCM 14897 / NBRC 102108 / NRRL B-24433 / ID139908</strain>
    </source>
</reference>
<evidence type="ECO:0000313" key="6">
    <source>
        <dbReference type="EMBL" id="ACU77357.1"/>
    </source>
</evidence>
<dbReference type="PANTHER" id="PTHR30055:SF148">
    <property type="entry name" value="TETR-FAMILY TRANSCRIPTIONAL REGULATOR"/>
    <property type="match status" value="1"/>
</dbReference>
<dbReference type="Pfam" id="PF00440">
    <property type="entry name" value="TetR_N"/>
    <property type="match status" value="1"/>
</dbReference>
<keyword evidence="1" id="KW-0805">Transcription regulation</keyword>
<dbReference type="Pfam" id="PF16859">
    <property type="entry name" value="TetR_C_11"/>
    <property type="match status" value="1"/>
</dbReference>
<dbReference type="InterPro" id="IPR001647">
    <property type="entry name" value="HTH_TetR"/>
</dbReference>
<dbReference type="RefSeq" id="WP_015797082.1">
    <property type="nucleotide sequence ID" value="NC_013131.1"/>
</dbReference>
<dbReference type="PROSITE" id="PS50977">
    <property type="entry name" value="HTH_TETR_2"/>
    <property type="match status" value="1"/>
</dbReference>
<feature type="domain" description="HTH tetR-type" evidence="5">
    <location>
        <begin position="15"/>
        <end position="75"/>
    </location>
</feature>
<dbReference type="InParanoid" id="C7PYN5"/>
<evidence type="ECO:0000259" key="5">
    <source>
        <dbReference type="PROSITE" id="PS50977"/>
    </source>
</evidence>
<keyword evidence="7" id="KW-1185">Reference proteome</keyword>
<dbReference type="SUPFAM" id="SSF48498">
    <property type="entry name" value="Tetracyclin repressor-like, C-terminal domain"/>
    <property type="match status" value="1"/>
</dbReference>
<dbReference type="GO" id="GO:0000976">
    <property type="term" value="F:transcription cis-regulatory region binding"/>
    <property type="evidence" value="ECO:0007669"/>
    <property type="project" value="TreeGrafter"/>
</dbReference>
<dbReference type="KEGG" id="cai:Caci_8534"/>
<dbReference type="eggNOG" id="COG1309">
    <property type="taxonomic scope" value="Bacteria"/>
</dbReference>
<keyword evidence="3" id="KW-0804">Transcription</keyword>
<dbReference type="Proteomes" id="UP000000851">
    <property type="component" value="Chromosome"/>
</dbReference>
<dbReference type="GO" id="GO:0003700">
    <property type="term" value="F:DNA-binding transcription factor activity"/>
    <property type="evidence" value="ECO:0007669"/>
    <property type="project" value="TreeGrafter"/>
</dbReference>
<keyword evidence="2 4" id="KW-0238">DNA-binding</keyword>
<dbReference type="EMBL" id="CP001700">
    <property type="protein sequence ID" value="ACU77357.1"/>
    <property type="molecule type" value="Genomic_DNA"/>
</dbReference>
<evidence type="ECO:0000256" key="3">
    <source>
        <dbReference type="ARBA" id="ARBA00023163"/>
    </source>
</evidence>
<dbReference type="AlphaFoldDB" id="C7PYN5"/>
<dbReference type="InterPro" id="IPR036271">
    <property type="entry name" value="Tet_transcr_reg_TetR-rel_C_sf"/>
</dbReference>
<dbReference type="InterPro" id="IPR011075">
    <property type="entry name" value="TetR_C"/>
</dbReference>
<dbReference type="OrthoDB" id="9796019at2"/>
<evidence type="ECO:0000256" key="4">
    <source>
        <dbReference type="PROSITE-ProRule" id="PRU00335"/>
    </source>
</evidence>
<protein>
    <submittedName>
        <fullName evidence="6">Transcriptional regulator, TetR family</fullName>
    </submittedName>
</protein>